<dbReference type="WBParaSite" id="ASIM_0002141601-mRNA-1">
    <property type="protein sequence ID" value="ASIM_0002141601-mRNA-1"/>
    <property type="gene ID" value="ASIM_0002141601"/>
</dbReference>
<evidence type="ECO:0000313" key="4">
    <source>
        <dbReference type="WBParaSite" id="ASIM_0002141601-mRNA-1"/>
    </source>
</evidence>
<reference evidence="4" key="1">
    <citation type="submission" date="2017-02" db="UniProtKB">
        <authorList>
            <consortium name="WormBaseParasite"/>
        </authorList>
    </citation>
    <scope>IDENTIFICATION</scope>
</reference>
<name>A0A0M3KK87_ANISI</name>
<keyword evidence="3" id="KW-1185">Reference proteome</keyword>
<evidence type="ECO:0000256" key="1">
    <source>
        <dbReference type="SAM" id="MobiDB-lite"/>
    </source>
</evidence>
<evidence type="ECO:0000313" key="2">
    <source>
        <dbReference type="EMBL" id="VDK79621.1"/>
    </source>
</evidence>
<reference evidence="2 3" key="2">
    <citation type="submission" date="2018-11" db="EMBL/GenBank/DDBJ databases">
        <authorList>
            <consortium name="Pathogen Informatics"/>
        </authorList>
    </citation>
    <scope>NUCLEOTIDE SEQUENCE [LARGE SCALE GENOMIC DNA]</scope>
</reference>
<organism evidence="4">
    <name type="scientific">Anisakis simplex</name>
    <name type="common">Herring worm</name>
    <dbReference type="NCBI Taxonomy" id="6269"/>
    <lineage>
        <taxon>Eukaryota</taxon>
        <taxon>Metazoa</taxon>
        <taxon>Ecdysozoa</taxon>
        <taxon>Nematoda</taxon>
        <taxon>Chromadorea</taxon>
        <taxon>Rhabditida</taxon>
        <taxon>Spirurina</taxon>
        <taxon>Ascaridomorpha</taxon>
        <taxon>Ascaridoidea</taxon>
        <taxon>Anisakidae</taxon>
        <taxon>Anisakis</taxon>
        <taxon>Anisakis simplex complex</taxon>
    </lineage>
</organism>
<gene>
    <name evidence="2" type="ORF">ASIM_LOCUS20785</name>
</gene>
<protein>
    <submittedName>
        <fullName evidence="2 4">Uncharacterized protein</fullName>
    </submittedName>
</protein>
<evidence type="ECO:0000313" key="3">
    <source>
        <dbReference type="Proteomes" id="UP000267096"/>
    </source>
</evidence>
<feature type="region of interest" description="Disordered" evidence="1">
    <location>
        <begin position="1"/>
        <end position="92"/>
    </location>
</feature>
<dbReference type="EMBL" id="UYRR01040679">
    <property type="protein sequence ID" value="VDK79621.1"/>
    <property type="molecule type" value="Genomic_DNA"/>
</dbReference>
<feature type="compositionally biased region" description="Polar residues" evidence="1">
    <location>
        <begin position="72"/>
        <end position="86"/>
    </location>
</feature>
<dbReference type="AlphaFoldDB" id="A0A0M3KK87"/>
<sequence length="92" mass="10681">MQIKHRERQLKAEESVVTRSSLNRQRSNVNRNAKEFSKFWTRGGSLQPSSPFSSSSTTRRSINRRRTHQNDRSVSPCQSNAQQSPRMQFLGM</sequence>
<accession>A0A0M3KK87</accession>
<feature type="compositionally biased region" description="Polar residues" evidence="1">
    <location>
        <begin position="17"/>
        <end position="31"/>
    </location>
</feature>
<dbReference type="OrthoDB" id="5875903at2759"/>
<dbReference type="Proteomes" id="UP000267096">
    <property type="component" value="Unassembled WGS sequence"/>
</dbReference>
<feature type="compositionally biased region" description="Low complexity" evidence="1">
    <location>
        <begin position="49"/>
        <end position="60"/>
    </location>
</feature>
<proteinExistence type="predicted"/>